<evidence type="ECO:0000256" key="5">
    <source>
        <dbReference type="PROSITE-ProRule" id="PRU01016"/>
    </source>
</evidence>
<dbReference type="GO" id="GO:0009307">
    <property type="term" value="P:DNA restriction-modification system"/>
    <property type="evidence" value="ECO:0007669"/>
    <property type="project" value="UniProtKB-KW"/>
</dbReference>
<dbReference type="Gene3D" id="3.90.120.10">
    <property type="entry name" value="DNA Methylase, subunit A, domain 2"/>
    <property type="match status" value="1"/>
</dbReference>
<dbReference type="Pfam" id="PF00145">
    <property type="entry name" value="DNA_methylase"/>
    <property type="match status" value="1"/>
</dbReference>
<evidence type="ECO:0000256" key="7">
    <source>
        <dbReference type="RuleBase" id="RU000417"/>
    </source>
</evidence>
<dbReference type="EMBL" id="CP159837">
    <property type="protein sequence ID" value="XCM39631.1"/>
    <property type="molecule type" value="Genomic_DNA"/>
</dbReference>
<evidence type="ECO:0000256" key="3">
    <source>
        <dbReference type="ARBA" id="ARBA00022691"/>
    </source>
</evidence>
<dbReference type="PROSITE" id="PS51679">
    <property type="entry name" value="SAM_MT_C5"/>
    <property type="match status" value="1"/>
</dbReference>
<evidence type="ECO:0000313" key="8">
    <source>
        <dbReference type="EMBL" id="XCM39631.1"/>
    </source>
</evidence>
<proteinExistence type="inferred from homology"/>
<evidence type="ECO:0000256" key="2">
    <source>
        <dbReference type="ARBA" id="ARBA00022679"/>
    </source>
</evidence>
<keyword evidence="3 5" id="KW-0949">S-adenosyl-L-methionine</keyword>
<organism evidence="8">
    <name type="scientific">Planktothricoides raciborskii GIHE-MW2</name>
    <dbReference type="NCBI Taxonomy" id="2792601"/>
    <lineage>
        <taxon>Bacteria</taxon>
        <taxon>Bacillati</taxon>
        <taxon>Cyanobacteriota</taxon>
        <taxon>Cyanophyceae</taxon>
        <taxon>Oscillatoriophycideae</taxon>
        <taxon>Oscillatoriales</taxon>
        <taxon>Oscillatoriaceae</taxon>
        <taxon>Planktothricoides</taxon>
    </lineage>
</organism>
<dbReference type="GO" id="GO:0003677">
    <property type="term" value="F:DNA binding"/>
    <property type="evidence" value="ECO:0007669"/>
    <property type="project" value="TreeGrafter"/>
</dbReference>
<comment type="catalytic activity">
    <reaction evidence="7">
        <text>a 2'-deoxycytidine in DNA + S-adenosyl-L-methionine = a 5-methyl-2'-deoxycytidine in DNA + S-adenosyl-L-homocysteine + H(+)</text>
        <dbReference type="Rhea" id="RHEA:13681"/>
        <dbReference type="Rhea" id="RHEA-COMP:11369"/>
        <dbReference type="Rhea" id="RHEA-COMP:11370"/>
        <dbReference type="ChEBI" id="CHEBI:15378"/>
        <dbReference type="ChEBI" id="CHEBI:57856"/>
        <dbReference type="ChEBI" id="CHEBI:59789"/>
        <dbReference type="ChEBI" id="CHEBI:85452"/>
        <dbReference type="ChEBI" id="CHEBI:85454"/>
        <dbReference type="EC" id="2.1.1.37"/>
    </reaction>
</comment>
<keyword evidence="4" id="KW-0680">Restriction system</keyword>
<evidence type="ECO:0000256" key="1">
    <source>
        <dbReference type="ARBA" id="ARBA00022603"/>
    </source>
</evidence>
<dbReference type="NCBIfam" id="TIGR00675">
    <property type="entry name" value="dcm"/>
    <property type="match status" value="1"/>
</dbReference>
<dbReference type="GO" id="GO:0003886">
    <property type="term" value="F:DNA (cytosine-5-)-methyltransferase activity"/>
    <property type="evidence" value="ECO:0007669"/>
    <property type="project" value="UniProtKB-EC"/>
</dbReference>
<dbReference type="InterPro" id="IPR018117">
    <property type="entry name" value="C5_DNA_meth_AS"/>
</dbReference>
<dbReference type="REBASE" id="844928">
    <property type="entry name" value="M.Pra2ORF2575P"/>
</dbReference>
<dbReference type="EC" id="2.1.1.37" evidence="7"/>
<dbReference type="RefSeq" id="WP_354636226.1">
    <property type="nucleotide sequence ID" value="NZ_CP159837.1"/>
</dbReference>
<dbReference type="GO" id="GO:0032259">
    <property type="term" value="P:methylation"/>
    <property type="evidence" value="ECO:0007669"/>
    <property type="project" value="UniProtKB-KW"/>
</dbReference>
<gene>
    <name evidence="8" type="ORF">ABWT76_002575</name>
</gene>
<dbReference type="AlphaFoldDB" id="A0AAU8JJY6"/>
<dbReference type="InterPro" id="IPR050390">
    <property type="entry name" value="C5-Methyltransferase"/>
</dbReference>
<dbReference type="GO" id="GO:0044027">
    <property type="term" value="P:negative regulation of gene expression via chromosomal CpG island methylation"/>
    <property type="evidence" value="ECO:0007669"/>
    <property type="project" value="TreeGrafter"/>
</dbReference>
<feature type="active site" evidence="5">
    <location>
        <position position="76"/>
    </location>
</feature>
<reference evidence="8" key="1">
    <citation type="submission" date="2024-07" db="EMBL/GenBank/DDBJ databases">
        <authorList>
            <person name="Kim Y.J."/>
            <person name="Jeong J.Y."/>
        </authorList>
    </citation>
    <scope>NUCLEOTIDE SEQUENCE</scope>
    <source>
        <strain evidence="8">GIHE-MW2</strain>
    </source>
</reference>
<dbReference type="PANTHER" id="PTHR10629">
    <property type="entry name" value="CYTOSINE-SPECIFIC METHYLTRANSFERASE"/>
    <property type="match status" value="1"/>
</dbReference>
<dbReference type="InterPro" id="IPR029063">
    <property type="entry name" value="SAM-dependent_MTases_sf"/>
</dbReference>
<keyword evidence="2 5" id="KW-0808">Transferase</keyword>
<evidence type="ECO:0000256" key="6">
    <source>
        <dbReference type="RuleBase" id="RU000416"/>
    </source>
</evidence>
<evidence type="ECO:0000256" key="4">
    <source>
        <dbReference type="ARBA" id="ARBA00022747"/>
    </source>
</evidence>
<sequence length="389" mass="44176">MSLTYLDFFSGAGGWACGLEMAGLKHAGSYEINESACRTAGANLGRAVFCVDLRKFIDTLDGKYPQPDLIVGSPPCQGFSNEGYKRKEDPRNSLVWTYLDIVEKLAPKVWIFENVPGLQRLYNGSYYEEFTERLNSMSYYWHTFLLDASQYGVPQKRIRFFAIAAKDFQPEKPEPTHSINREIYGTAEAISLWEAIADLPKVGIGEKVGIFDYDKLPECGYQSWVREGSHRLENHTTQKHSQRVLEKISAVPIGGGMESLVGKYQENKVAYCGGYRRALKEQPSYTAYWTRGMTSIHPEENRFLSPRECARIQSFPDRFIFHGTTIENYTQICNAVPPLVARAYGRYLLKVLLGQEIPAIPWDCSHKTSNQLVALSKKEQNPIQLRLPI</sequence>
<dbReference type="PANTHER" id="PTHR10629:SF52">
    <property type="entry name" value="DNA (CYTOSINE-5)-METHYLTRANSFERASE 1"/>
    <property type="match status" value="1"/>
</dbReference>
<dbReference type="SUPFAM" id="SSF53335">
    <property type="entry name" value="S-adenosyl-L-methionine-dependent methyltransferases"/>
    <property type="match status" value="1"/>
</dbReference>
<dbReference type="Gene3D" id="3.40.50.150">
    <property type="entry name" value="Vaccinia Virus protein VP39"/>
    <property type="match status" value="1"/>
</dbReference>
<protein>
    <recommendedName>
        <fullName evidence="7">Cytosine-specific methyltransferase</fullName>
        <ecNumber evidence="7">2.1.1.37</ecNumber>
    </recommendedName>
</protein>
<comment type="similarity">
    <text evidence="5 6">Belongs to the class I-like SAM-binding methyltransferase superfamily. C5-methyltransferase family.</text>
</comment>
<dbReference type="PROSITE" id="PS00094">
    <property type="entry name" value="C5_MTASE_1"/>
    <property type="match status" value="1"/>
</dbReference>
<dbReference type="PRINTS" id="PR00105">
    <property type="entry name" value="C5METTRFRASE"/>
</dbReference>
<dbReference type="InterPro" id="IPR001525">
    <property type="entry name" value="C5_MeTfrase"/>
</dbReference>
<accession>A0AAU8JJY6</accession>
<name>A0AAU8JJY6_9CYAN</name>
<keyword evidence="1 5" id="KW-0489">Methyltransferase</keyword>